<name>A0A2S5BFE7_9BASI</name>
<sequence>MRSAVLPILSPASTSGANNARVAHNVPIIVRRHFVELLTLSTLVAALVYFAIRKLHGKPRTGVGLAVERACGERHESLTPWLDALHGLEEKCPQLDADERAQIVANAKRQCGSWCLWDLDRNVKVGWHLSGDCFQPFSSPHECDQWWYQRPGLEGAVSSSDGSAPIQVDAGGSERLAEGEA</sequence>
<dbReference type="Proteomes" id="UP000237144">
    <property type="component" value="Unassembled WGS sequence"/>
</dbReference>
<accession>A0A2S5BFE7</accession>
<dbReference type="AlphaFoldDB" id="A0A2S5BFE7"/>
<protein>
    <submittedName>
        <fullName evidence="2">Uncharacterized protein</fullName>
    </submittedName>
</protein>
<evidence type="ECO:0000313" key="2">
    <source>
        <dbReference type="EMBL" id="POY75498.1"/>
    </source>
</evidence>
<dbReference type="OrthoDB" id="2528407at2759"/>
<dbReference type="EMBL" id="PJQD01000014">
    <property type="protein sequence ID" value="POY75498.1"/>
    <property type="molecule type" value="Genomic_DNA"/>
</dbReference>
<proteinExistence type="predicted"/>
<keyword evidence="3" id="KW-1185">Reference proteome</keyword>
<reference evidence="2 3" key="1">
    <citation type="journal article" date="2018" name="Front. Microbiol.">
        <title>Prospects for Fungal Bioremediation of Acidic Radioactive Waste Sites: Characterization and Genome Sequence of Rhodotorula taiwanensis MD1149.</title>
        <authorList>
            <person name="Tkavc R."/>
            <person name="Matrosova V.Y."/>
            <person name="Grichenko O.E."/>
            <person name="Gostincar C."/>
            <person name="Volpe R.P."/>
            <person name="Klimenkova P."/>
            <person name="Gaidamakova E.K."/>
            <person name="Zhou C.E."/>
            <person name="Stewart B.J."/>
            <person name="Lyman M.G."/>
            <person name="Malfatti S.A."/>
            <person name="Rubinfeld B."/>
            <person name="Courtot M."/>
            <person name="Singh J."/>
            <person name="Dalgard C.L."/>
            <person name="Hamilton T."/>
            <person name="Frey K.G."/>
            <person name="Gunde-Cimerman N."/>
            <person name="Dugan L."/>
            <person name="Daly M.J."/>
        </authorList>
    </citation>
    <scope>NUCLEOTIDE SEQUENCE [LARGE SCALE GENOMIC DNA]</scope>
    <source>
        <strain evidence="2 3">MD1149</strain>
    </source>
</reference>
<feature type="region of interest" description="Disordered" evidence="1">
    <location>
        <begin position="157"/>
        <end position="181"/>
    </location>
</feature>
<organism evidence="2 3">
    <name type="scientific">Rhodotorula taiwanensis</name>
    <dbReference type="NCBI Taxonomy" id="741276"/>
    <lineage>
        <taxon>Eukaryota</taxon>
        <taxon>Fungi</taxon>
        <taxon>Dikarya</taxon>
        <taxon>Basidiomycota</taxon>
        <taxon>Pucciniomycotina</taxon>
        <taxon>Microbotryomycetes</taxon>
        <taxon>Sporidiobolales</taxon>
        <taxon>Sporidiobolaceae</taxon>
        <taxon>Rhodotorula</taxon>
    </lineage>
</organism>
<evidence type="ECO:0000256" key="1">
    <source>
        <dbReference type="SAM" id="MobiDB-lite"/>
    </source>
</evidence>
<evidence type="ECO:0000313" key="3">
    <source>
        <dbReference type="Proteomes" id="UP000237144"/>
    </source>
</evidence>
<gene>
    <name evidence="2" type="ORF">BMF94_1400</name>
</gene>
<comment type="caution">
    <text evidence="2">The sequence shown here is derived from an EMBL/GenBank/DDBJ whole genome shotgun (WGS) entry which is preliminary data.</text>
</comment>